<protein>
    <submittedName>
        <fullName evidence="2">Uncharacterized protein</fullName>
    </submittedName>
</protein>
<proteinExistence type="predicted"/>
<gene>
    <name evidence="2" type="ORF">Pan44_40950</name>
</gene>
<keyword evidence="1" id="KW-0472">Membrane</keyword>
<dbReference type="RefSeq" id="WP_145032806.1">
    <property type="nucleotide sequence ID" value="NZ_CP036271.1"/>
</dbReference>
<evidence type="ECO:0000313" key="2">
    <source>
        <dbReference type="EMBL" id="QDT56045.1"/>
    </source>
</evidence>
<feature type="transmembrane region" description="Helical" evidence="1">
    <location>
        <begin position="20"/>
        <end position="37"/>
    </location>
</feature>
<reference evidence="2 3" key="1">
    <citation type="submission" date="2019-02" db="EMBL/GenBank/DDBJ databases">
        <title>Deep-cultivation of Planctomycetes and their phenomic and genomic characterization uncovers novel biology.</title>
        <authorList>
            <person name="Wiegand S."/>
            <person name="Jogler M."/>
            <person name="Boedeker C."/>
            <person name="Pinto D."/>
            <person name="Vollmers J."/>
            <person name="Rivas-Marin E."/>
            <person name="Kohn T."/>
            <person name="Peeters S.H."/>
            <person name="Heuer A."/>
            <person name="Rast P."/>
            <person name="Oberbeckmann S."/>
            <person name="Bunk B."/>
            <person name="Jeske O."/>
            <person name="Meyerdierks A."/>
            <person name="Storesund J.E."/>
            <person name="Kallscheuer N."/>
            <person name="Luecker S."/>
            <person name="Lage O.M."/>
            <person name="Pohl T."/>
            <person name="Merkel B.J."/>
            <person name="Hornburger P."/>
            <person name="Mueller R.-W."/>
            <person name="Bruemmer F."/>
            <person name="Labrenz M."/>
            <person name="Spormann A.M."/>
            <person name="Op den Camp H."/>
            <person name="Overmann J."/>
            <person name="Amann R."/>
            <person name="Jetten M.S.M."/>
            <person name="Mascher T."/>
            <person name="Medema M.H."/>
            <person name="Devos D.P."/>
            <person name="Kaster A.-K."/>
            <person name="Ovreas L."/>
            <person name="Rohde M."/>
            <person name="Galperin M.Y."/>
            <person name="Jogler C."/>
        </authorList>
    </citation>
    <scope>NUCLEOTIDE SEQUENCE [LARGE SCALE GENOMIC DNA]</scope>
    <source>
        <strain evidence="2 3">Pan44</strain>
    </source>
</reference>
<dbReference type="AlphaFoldDB" id="A0A517SIV0"/>
<dbReference type="Proteomes" id="UP000315700">
    <property type="component" value="Chromosome"/>
</dbReference>
<keyword evidence="1" id="KW-0812">Transmembrane</keyword>
<accession>A0A517SIV0</accession>
<dbReference type="InParanoid" id="A0A517SIV0"/>
<feature type="transmembrane region" description="Helical" evidence="1">
    <location>
        <begin position="115"/>
        <end position="133"/>
    </location>
</feature>
<keyword evidence="3" id="KW-1185">Reference proteome</keyword>
<feature type="transmembrane region" description="Helical" evidence="1">
    <location>
        <begin position="83"/>
        <end position="103"/>
    </location>
</feature>
<sequence>MEQDVPEKPRSGLAIESPGVYACVILTSLSCLVFTAYEDWTGPTAGWAAPVYSCLGTLAFCDWIRSGAPAIRGPHDPDIDRSVMGACAAGFFANVMALAAIAAWPFGAPRLARRLGRAALCFGLASIVLLVGSVRMFELHAGGYLWLASMTLLAFHRRSQP</sequence>
<organism evidence="2 3">
    <name type="scientific">Caulifigura coniformis</name>
    <dbReference type="NCBI Taxonomy" id="2527983"/>
    <lineage>
        <taxon>Bacteria</taxon>
        <taxon>Pseudomonadati</taxon>
        <taxon>Planctomycetota</taxon>
        <taxon>Planctomycetia</taxon>
        <taxon>Planctomycetales</taxon>
        <taxon>Planctomycetaceae</taxon>
        <taxon>Caulifigura</taxon>
    </lineage>
</organism>
<name>A0A517SIV0_9PLAN</name>
<evidence type="ECO:0000313" key="3">
    <source>
        <dbReference type="Proteomes" id="UP000315700"/>
    </source>
</evidence>
<dbReference type="EMBL" id="CP036271">
    <property type="protein sequence ID" value="QDT56045.1"/>
    <property type="molecule type" value="Genomic_DNA"/>
</dbReference>
<evidence type="ECO:0000256" key="1">
    <source>
        <dbReference type="SAM" id="Phobius"/>
    </source>
</evidence>
<keyword evidence="1" id="KW-1133">Transmembrane helix</keyword>
<dbReference type="KEGG" id="ccos:Pan44_40950"/>